<dbReference type="InterPro" id="IPR037185">
    <property type="entry name" value="EmrE-like"/>
</dbReference>
<evidence type="ECO:0000256" key="3">
    <source>
        <dbReference type="ARBA" id="ARBA00022475"/>
    </source>
</evidence>
<keyword evidence="3" id="KW-1003">Cell membrane</keyword>
<dbReference type="Gene3D" id="1.10.3730.20">
    <property type="match status" value="1"/>
</dbReference>
<comment type="subcellular location">
    <subcellularLocation>
        <location evidence="1">Cell membrane</location>
        <topology evidence="1">Multi-pass membrane protein</topology>
    </subcellularLocation>
</comment>
<feature type="transmembrane region" description="Helical" evidence="12">
    <location>
        <begin position="83"/>
        <end position="103"/>
    </location>
</feature>
<evidence type="ECO:0000256" key="4">
    <source>
        <dbReference type="ARBA" id="ARBA00022516"/>
    </source>
</evidence>
<dbReference type="Pfam" id="PF00892">
    <property type="entry name" value="EamA"/>
    <property type="match status" value="1"/>
</dbReference>
<dbReference type="GO" id="GO:0022857">
    <property type="term" value="F:transmembrane transporter activity"/>
    <property type="evidence" value="ECO:0007669"/>
    <property type="project" value="InterPro"/>
</dbReference>
<keyword evidence="8" id="KW-0448">Lipopolysaccharide biosynthesis</keyword>
<keyword evidence="4" id="KW-0444">Lipid biosynthesis</keyword>
<evidence type="ECO:0000256" key="9">
    <source>
        <dbReference type="ARBA" id="ARBA00022989"/>
    </source>
</evidence>
<dbReference type="AlphaFoldDB" id="A0A845L8W4"/>
<evidence type="ECO:0000256" key="11">
    <source>
        <dbReference type="ARBA" id="ARBA00023136"/>
    </source>
</evidence>
<organism evidence="14 15">
    <name type="scientific">Heliomicrobium gestii</name>
    <name type="common">Heliobacterium gestii</name>
    <dbReference type="NCBI Taxonomy" id="2699"/>
    <lineage>
        <taxon>Bacteria</taxon>
        <taxon>Bacillati</taxon>
        <taxon>Bacillota</taxon>
        <taxon>Clostridia</taxon>
        <taxon>Eubacteriales</taxon>
        <taxon>Heliobacteriaceae</taxon>
        <taxon>Heliomicrobium</taxon>
    </lineage>
</organism>
<feature type="transmembrane region" description="Helical" evidence="12">
    <location>
        <begin position="51"/>
        <end position="76"/>
    </location>
</feature>
<evidence type="ECO:0000256" key="8">
    <source>
        <dbReference type="ARBA" id="ARBA00022985"/>
    </source>
</evidence>
<feature type="domain" description="EamA" evidence="13">
    <location>
        <begin position="61"/>
        <end position="126"/>
    </location>
</feature>
<protein>
    <submittedName>
        <fullName evidence="14">EamA family transporter</fullName>
    </submittedName>
</protein>
<name>A0A845L8W4_HELGE</name>
<evidence type="ECO:0000256" key="5">
    <source>
        <dbReference type="ARBA" id="ARBA00022519"/>
    </source>
</evidence>
<feature type="transmembrane region" description="Helical" evidence="12">
    <location>
        <begin position="12"/>
        <end position="31"/>
    </location>
</feature>
<dbReference type="InterPro" id="IPR000620">
    <property type="entry name" value="EamA_dom"/>
</dbReference>
<dbReference type="GO" id="GO:0009103">
    <property type="term" value="P:lipopolysaccharide biosynthetic process"/>
    <property type="evidence" value="ECO:0007669"/>
    <property type="project" value="UniProtKB-KW"/>
</dbReference>
<evidence type="ECO:0000256" key="2">
    <source>
        <dbReference type="ARBA" id="ARBA00007362"/>
    </source>
</evidence>
<evidence type="ECO:0000259" key="13">
    <source>
        <dbReference type="Pfam" id="PF00892"/>
    </source>
</evidence>
<keyword evidence="11 12" id="KW-0472">Membrane</keyword>
<evidence type="ECO:0000313" key="14">
    <source>
        <dbReference type="EMBL" id="MZP43072.1"/>
    </source>
</evidence>
<dbReference type="InterPro" id="IPR000390">
    <property type="entry name" value="Small_drug/metabolite_transptr"/>
</dbReference>
<evidence type="ECO:0000256" key="1">
    <source>
        <dbReference type="ARBA" id="ARBA00004651"/>
    </source>
</evidence>
<keyword evidence="9 12" id="KW-1133">Transmembrane helix</keyword>
<dbReference type="PANTHER" id="PTHR30561:SF9">
    <property type="entry name" value="4-AMINO-4-DEOXY-L-ARABINOSE-PHOSPHOUNDECAPRENOL FLIPPASE SUBUNIT ARNF-RELATED"/>
    <property type="match status" value="1"/>
</dbReference>
<keyword evidence="15" id="KW-1185">Reference proteome</keyword>
<accession>A0A845L8W4</accession>
<keyword evidence="6" id="KW-0441">Lipid A biosynthesis</keyword>
<evidence type="ECO:0000256" key="10">
    <source>
        <dbReference type="ARBA" id="ARBA00023098"/>
    </source>
</evidence>
<evidence type="ECO:0000256" key="12">
    <source>
        <dbReference type="SAM" id="Phobius"/>
    </source>
</evidence>
<dbReference type="RefSeq" id="WP_161261646.1">
    <property type="nucleotide sequence ID" value="NZ_JAFBDC010000005.1"/>
</dbReference>
<comment type="caution">
    <text evidence="14">The sequence shown here is derived from an EMBL/GenBank/DDBJ whole genome shotgun (WGS) entry which is preliminary data.</text>
</comment>
<gene>
    <name evidence="14" type="ORF">GTO89_08485</name>
</gene>
<dbReference type="OrthoDB" id="513492at2"/>
<dbReference type="GO" id="GO:0005886">
    <property type="term" value="C:plasma membrane"/>
    <property type="evidence" value="ECO:0007669"/>
    <property type="project" value="UniProtKB-SubCell"/>
</dbReference>
<comment type="similarity">
    <text evidence="2">Belongs to the EamA transporter family.</text>
</comment>
<dbReference type="PANTHER" id="PTHR30561">
    <property type="entry name" value="SMR FAMILY PROTON-DEPENDENT DRUG EFFLUX TRANSPORTER SUGE"/>
    <property type="match status" value="1"/>
</dbReference>
<sequence>MPKPVLAWDSLLLILTNVVLLLSGQTLWKVGLQKLGGFSLSSLSNLSSLSAFAFSPWIMGGLALYVIATGVWFAILSRMDFSLAYPLQSLAFVFGVFLGWLVFQETVPWTRWAGVAVIVFGVYLVSLPARP</sequence>
<dbReference type="EMBL" id="WXEX01000006">
    <property type="protein sequence ID" value="MZP43072.1"/>
    <property type="molecule type" value="Genomic_DNA"/>
</dbReference>
<dbReference type="SUPFAM" id="SSF103481">
    <property type="entry name" value="Multidrug resistance efflux transporter EmrE"/>
    <property type="match status" value="1"/>
</dbReference>
<proteinExistence type="inferred from homology"/>
<dbReference type="Proteomes" id="UP000471031">
    <property type="component" value="Unassembled WGS sequence"/>
</dbReference>
<keyword evidence="10" id="KW-0443">Lipid metabolism</keyword>
<keyword evidence="5" id="KW-0997">Cell inner membrane</keyword>
<keyword evidence="7 12" id="KW-0812">Transmembrane</keyword>
<feature type="transmembrane region" description="Helical" evidence="12">
    <location>
        <begin position="109"/>
        <end position="129"/>
    </location>
</feature>
<evidence type="ECO:0000313" key="15">
    <source>
        <dbReference type="Proteomes" id="UP000471031"/>
    </source>
</evidence>
<reference evidence="14 15" key="1">
    <citation type="submission" date="2020-01" db="EMBL/GenBank/DDBJ databases">
        <title>Whole genome sequence of Heliobacterium gestii DSM 11169.</title>
        <authorList>
            <person name="Kyndt J.A."/>
            <person name="Meyer T.E."/>
        </authorList>
    </citation>
    <scope>NUCLEOTIDE SEQUENCE [LARGE SCALE GENOMIC DNA]</scope>
    <source>
        <strain evidence="14 15">DSM 11169</strain>
    </source>
</reference>
<evidence type="ECO:0000256" key="7">
    <source>
        <dbReference type="ARBA" id="ARBA00022692"/>
    </source>
</evidence>
<evidence type="ECO:0000256" key="6">
    <source>
        <dbReference type="ARBA" id="ARBA00022556"/>
    </source>
</evidence>